<dbReference type="RefSeq" id="WP_141628611.1">
    <property type="nucleotide sequence ID" value="NZ_VHIR01000003.1"/>
</dbReference>
<gene>
    <name evidence="3" type="ORF">EJK80_03275</name>
</gene>
<comment type="caution">
    <text evidence="3">The sequence shown here is derived from an EMBL/GenBank/DDBJ whole genome shotgun (WGS) entry which is preliminary data.</text>
</comment>
<feature type="region of interest" description="Disordered" evidence="1">
    <location>
        <begin position="26"/>
        <end position="72"/>
    </location>
</feature>
<feature type="compositionally biased region" description="Gly residues" evidence="1">
    <location>
        <begin position="128"/>
        <end position="141"/>
    </location>
</feature>
<feature type="compositionally biased region" description="Polar residues" evidence="1">
    <location>
        <begin position="26"/>
        <end position="37"/>
    </location>
</feature>
<dbReference type="EMBL" id="VHIR01000003">
    <property type="protein sequence ID" value="TQE44166.1"/>
    <property type="molecule type" value="Genomic_DNA"/>
</dbReference>
<evidence type="ECO:0000313" key="4">
    <source>
        <dbReference type="Proteomes" id="UP000318080"/>
    </source>
</evidence>
<dbReference type="PROSITE" id="PS51257">
    <property type="entry name" value="PROKAR_LIPOPROTEIN"/>
    <property type="match status" value="1"/>
</dbReference>
<evidence type="ECO:0008006" key="5">
    <source>
        <dbReference type="Google" id="ProtNLM"/>
    </source>
</evidence>
<keyword evidence="2" id="KW-0732">Signal</keyword>
<organism evidence="3 4">
    <name type="scientific">Corynebacterium phoceense</name>
    <dbReference type="NCBI Taxonomy" id="1686286"/>
    <lineage>
        <taxon>Bacteria</taxon>
        <taxon>Bacillati</taxon>
        <taxon>Actinomycetota</taxon>
        <taxon>Actinomycetes</taxon>
        <taxon>Mycobacteriales</taxon>
        <taxon>Corynebacteriaceae</taxon>
        <taxon>Corynebacterium</taxon>
    </lineage>
</organism>
<proteinExistence type="predicted"/>
<dbReference type="Proteomes" id="UP000318080">
    <property type="component" value="Unassembled WGS sequence"/>
</dbReference>
<feature type="region of interest" description="Disordered" evidence="1">
    <location>
        <begin position="121"/>
        <end position="158"/>
    </location>
</feature>
<evidence type="ECO:0000256" key="1">
    <source>
        <dbReference type="SAM" id="MobiDB-lite"/>
    </source>
</evidence>
<feature type="signal peptide" evidence="2">
    <location>
        <begin position="1"/>
        <end position="25"/>
    </location>
</feature>
<accession>A0A540R8U6</accession>
<feature type="compositionally biased region" description="Polar residues" evidence="1">
    <location>
        <begin position="146"/>
        <end position="158"/>
    </location>
</feature>
<keyword evidence="4" id="KW-1185">Reference proteome</keyword>
<protein>
    <recommendedName>
        <fullName evidence="5">DUF3060 domain-containing protein</fullName>
    </recommendedName>
</protein>
<evidence type="ECO:0000256" key="2">
    <source>
        <dbReference type="SAM" id="SignalP"/>
    </source>
</evidence>
<sequence>MKKPLLASIATATAAIMLAACSPQAAENTPTAKSVSYDTARPPSASEAADENSDHTATKDDEWSMDDAQDLTGSDITEAGVYRITGDAGDITVNAAEDAQVVLVLSDAAVGTVTVNGTDTAVTAGEAAEGGMGGGPAGGMGRRPDNSTASSNGLSSQA</sequence>
<feature type="compositionally biased region" description="Basic and acidic residues" evidence="1">
    <location>
        <begin position="52"/>
        <end position="62"/>
    </location>
</feature>
<name>A0A540R8U6_9CORY</name>
<evidence type="ECO:0000313" key="3">
    <source>
        <dbReference type="EMBL" id="TQE44166.1"/>
    </source>
</evidence>
<feature type="chain" id="PRO_5021992758" description="DUF3060 domain-containing protein" evidence="2">
    <location>
        <begin position="26"/>
        <end position="158"/>
    </location>
</feature>
<dbReference type="STRING" id="1686286.GCA_900092335_01224"/>
<reference evidence="3 4" key="1">
    <citation type="submission" date="2019-06" db="EMBL/GenBank/DDBJ databases">
        <title>Draft genome of C. phoceense Strain 272.</title>
        <authorList>
            <person name="Pacheco L.G.C."/>
            <person name="Barberis C.M."/>
            <person name="Almuzara M.N."/>
            <person name="Traglia G.M."/>
            <person name="Santos C.S."/>
            <person name="Rocha D.J.P.G."/>
            <person name="Aguiar E.R.G.R."/>
            <person name="Vay C.A."/>
        </authorList>
    </citation>
    <scope>NUCLEOTIDE SEQUENCE [LARGE SCALE GENOMIC DNA]</scope>
    <source>
        <strain evidence="3 4">272</strain>
    </source>
</reference>
<dbReference type="AlphaFoldDB" id="A0A540R8U6"/>